<evidence type="ECO:0000256" key="3">
    <source>
        <dbReference type="ARBA" id="ARBA00007222"/>
    </source>
</evidence>
<evidence type="ECO:0000256" key="5">
    <source>
        <dbReference type="ARBA" id="ARBA00022679"/>
    </source>
</evidence>
<dbReference type="OrthoDB" id="8948511at2759"/>
<keyword evidence="12" id="KW-1185">Reference proteome</keyword>
<evidence type="ECO:0000256" key="2">
    <source>
        <dbReference type="ARBA" id="ARBA00004922"/>
    </source>
</evidence>
<dbReference type="PANTHER" id="PTHR10050">
    <property type="entry name" value="DOLICHYL-PHOSPHATE-MANNOSE--PROTEIN MANNOSYLTRANSFERASE"/>
    <property type="match status" value="1"/>
</dbReference>
<dbReference type="AlphaFoldDB" id="A0A8T2JTC6"/>
<comment type="pathway">
    <text evidence="2">Protein modification; protein glycosylation.</text>
</comment>
<feature type="non-terminal residue" evidence="11">
    <location>
        <position position="142"/>
    </location>
</feature>
<evidence type="ECO:0000256" key="1">
    <source>
        <dbReference type="ARBA" id="ARBA00004127"/>
    </source>
</evidence>
<comment type="similarity">
    <text evidence="3">Belongs to the glycosyltransferase 39 family.</text>
</comment>
<keyword evidence="6 9" id="KW-0812">Transmembrane</keyword>
<dbReference type="Proteomes" id="UP000812440">
    <property type="component" value="Chromosome 8_10"/>
</dbReference>
<keyword evidence="5" id="KW-0808">Transferase</keyword>
<feature type="transmembrane region" description="Helical" evidence="9">
    <location>
        <begin position="59"/>
        <end position="77"/>
    </location>
</feature>
<keyword evidence="7 9" id="KW-1133">Transmembrane helix</keyword>
<sequence>YSSNIPVWSLRFLPALSGAFCVPLAYQIVVELGFSARAGLAAGLLLLFENSLITQSRLILLESVLIFFMLLAFLSYLRFHKRQQSRPFSFSWWFWLLLTGASCAFAVGVKYMGLFSYLLILGIAAVNFWLLIGDRAVSNKLL</sequence>
<evidence type="ECO:0000256" key="6">
    <source>
        <dbReference type="ARBA" id="ARBA00022692"/>
    </source>
</evidence>
<gene>
    <name evidence="11" type="ORF">GDO86_014911</name>
</gene>
<feature type="transmembrane region" description="Helical" evidence="9">
    <location>
        <begin position="114"/>
        <end position="132"/>
    </location>
</feature>
<dbReference type="GO" id="GO:0004169">
    <property type="term" value="F:dolichyl-phosphate-mannose-protein mannosyltransferase activity"/>
    <property type="evidence" value="ECO:0007669"/>
    <property type="project" value="TreeGrafter"/>
</dbReference>
<feature type="non-terminal residue" evidence="11">
    <location>
        <position position="1"/>
    </location>
</feature>
<dbReference type="GO" id="GO:0005783">
    <property type="term" value="C:endoplasmic reticulum"/>
    <property type="evidence" value="ECO:0007669"/>
    <property type="project" value="TreeGrafter"/>
</dbReference>
<reference evidence="11" key="1">
    <citation type="thesis" date="2020" institute="ProQuest LLC" country="789 East Eisenhower Parkway, Ann Arbor, MI, USA">
        <title>Comparative Genomics and Chromosome Evolution.</title>
        <authorList>
            <person name="Mudd A.B."/>
        </authorList>
    </citation>
    <scope>NUCLEOTIDE SEQUENCE</scope>
    <source>
        <strain evidence="11">Female2</strain>
        <tissue evidence="11">Blood</tissue>
    </source>
</reference>
<feature type="domain" description="ArnT-like N-terminal" evidence="10">
    <location>
        <begin position="2"/>
        <end position="140"/>
    </location>
</feature>
<evidence type="ECO:0000313" key="12">
    <source>
        <dbReference type="Proteomes" id="UP000812440"/>
    </source>
</evidence>
<comment type="subcellular location">
    <subcellularLocation>
        <location evidence="1">Endomembrane system</location>
        <topology evidence="1">Multi-pass membrane protein</topology>
    </subcellularLocation>
</comment>
<name>A0A8T2JTC6_9PIPI</name>
<evidence type="ECO:0000259" key="10">
    <source>
        <dbReference type="Pfam" id="PF02366"/>
    </source>
</evidence>
<accession>A0A8T2JTC6</accession>
<dbReference type="InterPro" id="IPR027005">
    <property type="entry name" value="PMT-like"/>
</dbReference>
<organism evidence="11 12">
    <name type="scientific">Hymenochirus boettgeri</name>
    <name type="common">Congo dwarf clawed frog</name>
    <dbReference type="NCBI Taxonomy" id="247094"/>
    <lineage>
        <taxon>Eukaryota</taxon>
        <taxon>Metazoa</taxon>
        <taxon>Chordata</taxon>
        <taxon>Craniata</taxon>
        <taxon>Vertebrata</taxon>
        <taxon>Euteleostomi</taxon>
        <taxon>Amphibia</taxon>
        <taxon>Batrachia</taxon>
        <taxon>Anura</taxon>
        <taxon>Pipoidea</taxon>
        <taxon>Pipidae</taxon>
        <taxon>Pipinae</taxon>
        <taxon>Hymenochirus</taxon>
    </lineage>
</organism>
<evidence type="ECO:0000256" key="7">
    <source>
        <dbReference type="ARBA" id="ARBA00022989"/>
    </source>
</evidence>
<evidence type="ECO:0000256" key="8">
    <source>
        <dbReference type="ARBA" id="ARBA00023136"/>
    </source>
</evidence>
<evidence type="ECO:0000313" key="11">
    <source>
        <dbReference type="EMBL" id="KAG8447582.1"/>
    </source>
</evidence>
<feature type="transmembrane region" description="Helical" evidence="9">
    <location>
        <begin position="89"/>
        <end position="108"/>
    </location>
</feature>
<evidence type="ECO:0000256" key="4">
    <source>
        <dbReference type="ARBA" id="ARBA00022676"/>
    </source>
</evidence>
<dbReference type="InterPro" id="IPR003342">
    <property type="entry name" value="ArnT-like_N"/>
</dbReference>
<proteinExistence type="inferred from homology"/>
<dbReference type="GO" id="GO:0016020">
    <property type="term" value="C:membrane"/>
    <property type="evidence" value="ECO:0007669"/>
    <property type="project" value="InterPro"/>
</dbReference>
<dbReference type="PANTHER" id="PTHR10050:SF51">
    <property type="entry name" value="PROTEIN O-MANNOSYL-TRANSFERASE 1"/>
    <property type="match status" value="1"/>
</dbReference>
<feature type="transmembrane region" description="Helical" evidence="9">
    <location>
        <begin position="12"/>
        <end position="29"/>
    </location>
</feature>
<protein>
    <recommendedName>
        <fullName evidence="10">ArnT-like N-terminal domain-containing protein</fullName>
    </recommendedName>
</protein>
<evidence type="ECO:0000256" key="9">
    <source>
        <dbReference type="SAM" id="Phobius"/>
    </source>
</evidence>
<comment type="caution">
    <text evidence="11">The sequence shown here is derived from an EMBL/GenBank/DDBJ whole genome shotgun (WGS) entry which is preliminary data.</text>
</comment>
<dbReference type="EMBL" id="JAACNH010000003">
    <property type="protein sequence ID" value="KAG8447582.1"/>
    <property type="molecule type" value="Genomic_DNA"/>
</dbReference>
<keyword evidence="8 9" id="KW-0472">Membrane</keyword>
<dbReference type="Pfam" id="PF02366">
    <property type="entry name" value="PMT"/>
    <property type="match status" value="1"/>
</dbReference>
<keyword evidence="4" id="KW-0328">Glycosyltransferase</keyword>